<gene>
    <name evidence="1" type="ORF">HND93_08150</name>
</gene>
<sequence>MNRLSAEEIEFAARSLIEASETSLGIEVNTPIVYPNGDCVTVVVEQDRSDFVVHDGSFGAMYLAAEGIDLSKSLSTRLSNAVGRYGCEMKGGRVVRRAGADELPIAIALVANASRLVGDQVLEMRRQSESEFRVVVTEKLRNFVGDRLRENQEFKGKSGRLYRVANVILDSSRSKPVAFVMAITGRHAIPAAFSEMFDLKQALPAVANDSVYPDDSGVRIEDANLLNEVGRAFAYSKAAEEFSRFAQAAE</sequence>
<accession>A0ABX2T683</accession>
<keyword evidence="2" id="KW-1185">Reference proteome</keyword>
<organism evidence="1 2">
    <name type="scientific">Azospirillum oleiclasticum</name>
    <dbReference type="NCBI Taxonomy" id="2735135"/>
    <lineage>
        <taxon>Bacteria</taxon>
        <taxon>Pseudomonadati</taxon>
        <taxon>Pseudomonadota</taxon>
        <taxon>Alphaproteobacteria</taxon>
        <taxon>Rhodospirillales</taxon>
        <taxon>Azospirillaceae</taxon>
        <taxon>Azospirillum</taxon>
    </lineage>
</organism>
<evidence type="ECO:0008006" key="3">
    <source>
        <dbReference type="Google" id="ProtNLM"/>
    </source>
</evidence>
<evidence type="ECO:0000313" key="1">
    <source>
        <dbReference type="EMBL" id="NYZ19681.1"/>
    </source>
</evidence>
<proteinExistence type="predicted"/>
<comment type="caution">
    <text evidence="1">The sequence shown here is derived from an EMBL/GenBank/DDBJ whole genome shotgun (WGS) entry which is preliminary data.</text>
</comment>
<name>A0ABX2T683_9PROT</name>
<reference evidence="1 2" key="1">
    <citation type="submission" date="2020-05" db="EMBL/GenBank/DDBJ databases">
        <title>Azospirillum oleiclasticum sp. nov, a nitrogen-fixing and heavy crude oil-emulsifying bacterium isolated from the crude oil of Yumen Oilfield.</title>
        <authorList>
            <person name="Wu D."/>
            <person name="Cai M."/>
            <person name="Zhang X."/>
        </authorList>
    </citation>
    <scope>NUCLEOTIDE SEQUENCE [LARGE SCALE GENOMIC DNA]</scope>
    <source>
        <strain evidence="1 2">ROY-1-1-2</strain>
    </source>
</reference>
<protein>
    <recommendedName>
        <fullName evidence="3">DUF1828 domain-containing protein</fullName>
    </recommendedName>
</protein>
<dbReference type="Proteomes" id="UP000584642">
    <property type="component" value="Unassembled WGS sequence"/>
</dbReference>
<dbReference type="EMBL" id="JABFDB010000004">
    <property type="protein sequence ID" value="NYZ19681.1"/>
    <property type="molecule type" value="Genomic_DNA"/>
</dbReference>
<dbReference type="RefSeq" id="WP_180281453.1">
    <property type="nucleotide sequence ID" value="NZ_JABFDB010000004.1"/>
</dbReference>
<evidence type="ECO:0000313" key="2">
    <source>
        <dbReference type="Proteomes" id="UP000584642"/>
    </source>
</evidence>